<protein>
    <recommendedName>
        <fullName evidence="4">rhamnogalacturonan endolyase</fullName>
        <ecNumber evidence="4">4.2.2.23</ecNumber>
    </recommendedName>
</protein>
<feature type="domain" description="Rhamnogalacturonan lyase" evidence="11">
    <location>
        <begin position="493"/>
        <end position="586"/>
    </location>
</feature>
<evidence type="ECO:0000256" key="10">
    <source>
        <dbReference type="SAM" id="SignalP"/>
    </source>
</evidence>
<keyword evidence="14" id="KW-1185">Reference proteome</keyword>
<feature type="chain" id="PRO_5034323833" description="rhamnogalacturonan endolyase" evidence="10">
    <location>
        <begin position="17"/>
        <end position="589"/>
    </location>
</feature>
<evidence type="ECO:0000256" key="6">
    <source>
        <dbReference type="ARBA" id="ARBA00022729"/>
    </source>
</evidence>
<keyword evidence="7" id="KW-0456">Lyase</keyword>
<dbReference type="AlphaFoldDB" id="A0A8H7TFK6"/>
<dbReference type="Pfam" id="PF14683">
    <property type="entry name" value="CBM-like"/>
    <property type="match status" value="2"/>
</dbReference>
<dbReference type="InterPro" id="IPR014718">
    <property type="entry name" value="GH-type_carb-bd"/>
</dbReference>
<dbReference type="InterPro" id="IPR051850">
    <property type="entry name" value="Polysacch_Lyase_4"/>
</dbReference>
<proteinExistence type="inferred from homology"/>
<comment type="caution">
    <text evidence="13">The sequence shown here is derived from an EMBL/GenBank/DDBJ whole genome shotgun (WGS) entry which is preliminary data.</text>
</comment>
<name>A0A8H7TFK6_9HELO</name>
<organism evidence="13 14">
    <name type="scientific">Cadophora malorum</name>
    <dbReference type="NCBI Taxonomy" id="108018"/>
    <lineage>
        <taxon>Eukaryota</taxon>
        <taxon>Fungi</taxon>
        <taxon>Dikarya</taxon>
        <taxon>Ascomycota</taxon>
        <taxon>Pezizomycotina</taxon>
        <taxon>Leotiomycetes</taxon>
        <taxon>Helotiales</taxon>
        <taxon>Ploettnerulaceae</taxon>
        <taxon>Cadophora</taxon>
    </lineage>
</organism>
<feature type="domain" description="Rhamnogalacturonan lyase" evidence="12">
    <location>
        <begin position="311"/>
        <end position="391"/>
    </location>
</feature>
<evidence type="ECO:0000256" key="9">
    <source>
        <dbReference type="ARBA" id="ARBA00023326"/>
    </source>
</evidence>
<dbReference type="EC" id="4.2.2.23" evidence="4"/>
<evidence type="ECO:0000313" key="14">
    <source>
        <dbReference type="Proteomes" id="UP000664132"/>
    </source>
</evidence>
<dbReference type="CDD" id="cd10320">
    <property type="entry name" value="RGL4_N"/>
    <property type="match status" value="1"/>
</dbReference>
<dbReference type="InterPro" id="IPR029411">
    <property type="entry name" value="RG-lyase_III"/>
</dbReference>
<dbReference type="CDD" id="cd10316">
    <property type="entry name" value="RGL4_M"/>
    <property type="match status" value="1"/>
</dbReference>
<dbReference type="OrthoDB" id="1179585at2759"/>
<evidence type="ECO:0000313" key="13">
    <source>
        <dbReference type="EMBL" id="KAG4417951.1"/>
    </source>
</evidence>
<dbReference type="InterPro" id="IPR008979">
    <property type="entry name" value="Galactose-bd-like_sf"/>
</dbReference>
<evidence type="ECO:0000256" key="2">
    <source>
        <dbReference type="ARBA" id="ARBA00004613"/>
    </source>
</evidence>
<dbReference type="SUPFAM" id="SSF74650">
    <property type="entry name" value="Galactose mutarotase-like"/>
    <property type="match status" value="1"/>
</dbReference>
<comment type="catalytic activity">
    <reaction evidence="1">
        <text>Endotype eliminative cleavage of L-alpha-rhamnopyranosyl-(1-&gt;4)-alpha-D-galactopyranosyluronic acid bonds of rhamnogalacturonan I domains in ramified hairy regions of pectin leaving L-rhamnopyranose at the reducing end and 4-deoxy-4,5-unsaturated D-galactopyranosyluronic acid at the non-reducing end.</text>
        <dbReference type="EC" id="4.2.2.23"/>
    </reaction>
</comment>
<dbReference type="EMBL" id="JAFJYH010000141">
    <property type="protein sequence ID" value="KAG4417951.1"/>
    <property type="molecule type" value="Genomic_DNA"/>
</dbReference>
<sequence>MLVLLFFLGIIQLASAAGPFFTSLSATQHVLGNDIWNITVGTRYGTKLYYKGKDLVGKAAGHYVSHSGGTSLDWTSGKIFSQNEQFLDVVFESPLSDFHWVIFPDLAGAYQYFVNKALPTLGEFRTLFRLDNTTFVNGKTAVKEGALPTLSEIATGTKVQDETWQLPNGTYITKYDWSSFLRKTSSSDTSLTDLHGVYGPGFGSWFITPGKDEFNGDQLKQELLLHRESATGDVVLLNMLHGTHFQASSNDVFEVGKTWGPWLWYLNDGSIPDATSRTTHEFSSFPYTWFTTSPTYSSRGSLTGTLTLSDGRPASNAAIFLGDNNSNLSTLDQGAKNYYTTFASPSGTFSIPRVRSGSYALSAWSNGAPIGDVSTVFVKDDVVITEGEEADLGNMVWKTQDRKEMWRIGEMDRKSLGFKYGGAERQHGLSDRCPSNTTFTIGTSKAEEWCYAQSAVGSWTVAFTIPENAPSKSKSSKSYRPRAVGGYAGANSTTPAAVLSVSLAGYSTGVDSEISVNGVVVGSMLSDNIPNDPALYRSGTTAGEWHYFEFAVPGGVLKSGGQKNEVVFRVTKGSRWHGFMWDSVALEWA</sequence>
<reference evidence="13" key="1">
    <citation type="submission" date="2021-02" db="EMBL/GenBank/DDBJ databases">
        <title>Genome sequence Cadophora malorum strain M34.</title>
        <authorList>
            <person name="Stefanovic E."/>
            <person name="Vu D."/>
            <person name="Scully C."/>
            <person name="Dijksterhuis J."/>
            <person name="Roader J."/>
            <person name="Houbraken J."/>
        </authorList>
    </citation>
    <scope>NUCLEOTIDE SEQUENCE</scope>
    <source>
        <strain evidence="13">M34</strain>
    </source>
</reference>
<evidence type="ECO:0000256" key="8">
    <source>
        <dbReference type="ARBA" id="ARBA00023277"/>
    </source>
</evidence>
<keyword evidence="9" id="KW-0624">Polysaccharide degradation</keyword>
<comment type="subcellular location">
    <subcellularLocation>
        <location evidence="2">Secreted</location>
    </subcellularLocation>
</comment>
<dbReference type="GO" id="GO:0102210">
    <property type="term" value="F:rhamnogalacturonan endolyase activity"/>
    <property type="evidence" value="ECO:0007669"/>
    <property type="project" value="UniProtKB-EC"/>
</dbReference>
<evidence type="ECO:0000256" key="5">
    <source>
        <dbReference type="ARBA" id="ARBA00022525"/>
    </source>
</evidence>
<dbReference type="InterPro" id="IPR013784">
    <property type="entry name" value="Carb-bd-like_fold"/>
</dbReference>
<dbReference type="Gene3D" id="2.60.40.1120">
    <property type="entry name" value="Carboxypeptidase-like, regulatory domain"/>
    <property type="match status" value="1"/>
</dbReference>
<feature type="domain" description="Rhamnogalacturonan lyase" evidence="11">
    <location>
        <begin position="405"/>
        <end position="470"/>
    </location>
</feature>
<dbReference type="SUPFAM" id="SSF49452">
    <property type="entry name" value="Starch-binding domain-like"/>
    <property type="match status" value="1"/>
</dbReference>
<keyword evidence="6 10" id="KW-0732">Signal</keyword>
<evidence type="ECO:0000256" key="3">
    <source>
        <dbReference type="ARBA" id="ARBA00010418"/>
    </source>
</evidence>
<dbReference type="GO" id="GO:0030246">
    <property type="term" value="F:carbohydrate binding"/>
    <property type="evidence" value="ECO:0007669"/>
    <property type="project" value="InterPro"/>
</dbReference>
<accession>A0A8H7TFK6</accession>
<keyword evidence="8" id="KW-0119">Carbohydrate metabolism</keyword>
<dbReference type="Gene3D" id="2.70.98.10">
    <property type="match status" value="1"/>
</dbReference>
<dbReference type="GO" id="GO:0005576">
    <property type="term" value="C:extracellular region"/>
    <property type="evidence" value="ECO:0007669"/>
    <property type="project" value="UniProtKB-SubCell"/>
</dbReference>
<evidence type="ECO:0000259" key="11">
    <source>
        <dbReference type="Pfam" id="PF14683"/>
    </source>
</evidence>
<evidence type="ECO:0000259" key="12">
    <source>
        <dbReference type="Pfam" id="PF14686"/>
    </source>
</evidence>
<dbReference type="SUPFAM" id="SSF49785">
    <property type="entry name" value="Galactose-binding domain-like"/>
    <property type="match status" value="1"/>
</dbReference>
<dbReference type="Proteomes" id="UP000664132">
    <property type="component" value="Unassembled WGS sequence"/>
</dbReference>
<evidence type="ECO:0000256" key="4">
    <source>
        <dbReference type="ARBA" id="ARBA00012437"/>
    </source>
</evidence>
<dbReference type="Gene3D" id="2.60.120.260">
    <property type="entry name" value="Galactose-binding domain-like"/>
    <property type="match status" value="2"/>
</dbReference>
<dbReference type="InterPro" id="IPR029413">
    <property type="entry name" value="RG-lyase_II"/>
</dbReference>
<gene>
    <name evidence="13" type="ORF">IFR04_008918</name>
</gene>
<dbReference type="Pfam" id="PF14686">
    <property type="entry name" value="fn3_3"/>
    <property type="match status" value="1"/>
</dbReference>
<dbReference type="GO" id="GO:0000272">
    <property type="term" value="P:polysaccharide catabolic process"/>
    <property type="evidence" value="ECO:0007669"/>
    <property type="project" value="UniProtKB-KW"/>
</dbReference>
<evidence type="ECO:0000256" key="1">
    <source>
        <dbReference type="ARBA" id="ARBA00001324"/>
    </source>
</evidence>
<dbReference type="PANTHER" id="PTHR32018">
    <property type="entry name" value="RHAMNOGALACTURONATE LYASE FAMILY PROTEIN"/>
    <property type="match status" value="1"/>
</dbReference>
<dbReference type="InterPro" id="IPR011013">
    <property type="entry name" value="Gal_mutarotase_sf_dom"/>
</dbReference>
<evidence type="ECO:0000256" key="7">
    <source>
        <dbReference type="ARBA" id="ARBA00023239"/>
    </source>
</evidence>
<comment type="similarity">
    <text evidence="3">Belongs to the polysaccharide lyase 4 family.</text>
</comment>
<feature type="signal peptide" evidence="10">
    <location>
        <begin position="1"/>
        <end position="16"/>
    </location>
</feature>
<keyword evidence="5" id="KW-0964">Secreted</keyword>
<dbReference type="PANTHER" id="PTHR32018:SF1">
    <property type="entry name" value="RHAMNOGALACTURONAN ENDOLYASE"/>
    <property type="match status" value="1"/>
</dbReference>